<organism evidence="8 9">
    <name type="scientific">Digitaria exilis</name>
    <dbReference type="NCBI Taxonomy" id="1010633"/>
    <lineage>
        <taxon>Eukaryota</taxon>
        <taxon>Viridiplantae</taxon>
        <taxon>Streptophyta</taxon>
        <taxon>Embryophyta</taxon>
        <taxon>Tracheophyta</taxon>
        <taxon>Spermatophyta</taxon>
        <taxon>Magnoliopsida</taxon>
        <taxon>Liliopsida</taxon>
        <taxon>Poales</taxon>
        <taxon>Poaceae</taxon>
        <taxon>PACMAD clade</taxon>
        <taxon>Panicoideae</taxon>
        <taxon>Panicodae</taxon>
        <taxon>Paniceae</taxon>
        <taxon>Anthephorinae</taxon>
        <taxon>Digitaria</taxon>
    </lineage>
</organism>
<sequence length="171" mass="18599">MVSFAGVATISVYKGAGVKSLWKPPIRIHGSGPVVVHESWVKGSLLAVASCICWSVCFILQASSIKRYPAKLSLTAWMSMVGGMRSAVFAVFYAAQHGRWLIGFGLKFWNCVLQGIACNGLTVIIQLWCNKKRGPVFVTMFNPLLTVMVTMLAYFIFGENLYVGSIIGGAL</sequence>
<evidence type="ECO:0000256" key="1">
    <source>
        <dbReference type="ARBA" id="ARBA00004141"/>
    </source>
</evidence>
<keyword evidence="3 6" id="KW-0812">Transmembrane</keyword>
<accession>A0A835FBI0</accession>
<evidence type="ECO:0000256" key="5">
    <source>
        <dbReference type="ARBA" id="ARBA00023136"/>
    </source>
</evidence>
<feature type="transmembrane region" description="Helical" evidence="6">
    <location>
        <begin position="72"/>
        <end position="95"/>
    </location>
</feature>
<dbReference type="SUPFAM" id="SSF103481">
    <property type="entry name" value="Multidrug resistance efflux transporter EmrE"/>
    <property type="match status" value="1"/>
</dbReference>
<dbReference type="InterPro" id="IPR037185">
    <property type="entry name" value="EmrE-like"/>
</dbReference>
<reference evidence="8" key="1">
    <citation type="submission" date="2020-07" db="EMBL/GenBank/DDBJ databases">
        <title>Genome sequence and genetic diversity analysis of an under-domesticated orphan crop, white fonio (Digitaria exilis).</title>
        <authorList>
            <person name="Bennetzen J.L."/>
            <person name="Chen S."/>
            <person name="Ma X."/>
            <person name="Wang X."/>
            <person name="Yssel A.E.J."/>
            <person name="Chaluvadi S.R."/>
            <person name="Johnson M."/>
            <person name="Gangashetty P."/>
            <person name="Hamidou F."/>
            <person name="Sanogo M.D."/>
            <person name="Zwaenepoel A."/>
            <person name="Wallace J."/>
            <person name="Van De Peer Y."/>
            <person name="Van Deynze A."/>
        </authorList>
    </citation>
    <scope>NUCLEOTIDE SEQUENCE</scope>
    <source>
        <tissue evidence="8">Leaves</tissue>
    </source>
</reference>
<dbReference type="AlphaFoldDB" id="A0A835FBI0"/>
<dbReference type="InterPro" id="IPR030184">
    <property type="entry name" value="WAT1-related"/>
</dbReference>
<dbReference type="PANTHER" id="PTHR31218">
    <property type="entry name" value="WAT1-RELATED PROTEIN"/>
    <property type="match status" value="1"/>
</dbReference>
<evidence type="ECO:0000313" key="8">
    <source>
        <dbReference type="EMBL" id="KAF8735334.1"/>
    </source>
</evidence>
<evidence type="ECO:0000256" key="6">
    <source>
        <dbReference type="RuleBase" id="RU363077"/>
    </source>
</evidence>
<dbReference type="Pfam" id="PF00892">
    <property type="entry name" value="EamA"/>
    <property type="match status" value="1"/>
</dbReference>
<dbReference type="InterPro" id="IPR000620">
    <property type="entry name" value="EamA_dom"/>
</dbReference>
<feature type="transmembrane region" description="Helical" evidence="6">
    <location>
        <begin position="40"/>
        <end position="60"/>
    </location>
</feature>
<keyword evidence="9" id="KW-1185">Reference proteome</keyword>
<comment type="caution">
    <text evidence="8">The sequence shown here is derived from an EMBL/GenBank/DDBJ whole genome shotgun (WGS) entry which is preliminary data.</text>
</comment>
<dbReference type="GO" id="GO:0016020">
    <property type="term" value="C:membrane"/>
    <property type="evidence" value="ECO:0007669"/>
    <property type="project" value="UniProtKB-SubCell"/>
</dbReference>
<comment type="subcellular location">
    <subcellularLocation>
        <location evidence="1 6">Membrane</location>
        <topology evidence="1 6">Multi-pass membrane protein</topology>
    </subcellularLocation>
</comment>
<evidence type="ECO:0000256" key="3">
    <source>
        <dbReference type="ARBA" id="ARBA00022692"/>
    </source>
</evidence>
<keyword evidence="4 6" id="KW-1133">Transmembrane helix</keyword>
<comment type="caution">
    <text evidence="6">Lacks conserved residue(s) required for the propagation of feature annotation.</text>
</comment>
<evidence type="ECO:0000256" key="2">
    <source>
        <dbReference type="ARBA" id="ARBA00007635"/>
    </source>
</evidence>
<gene>
    <name evidence="8" type="ORF">HU200_014496</name>
</gene>
<dbReference type="OrthoDB" id="1728340at2759"/>
<dbReference type="Proteomes" id="UP000636709">
    <property type="component" value="Unassembled WGS sequence"/>
</dbReference>
<evidence type="ECO:0000256" key="4">
    <source>
        <dbReference type="ARBA" id="ARBA00022989"/>
    </source>
</evidence>
<feature type="transmembrane region" description="Helical" evidence="6">
    <location>
        <begin position="136"/>
        <end position="157"/>
    </location>
</feature>
<dbReference type="GO" id="GO:0022857">
    <property type="term" value="F:transmembrane transporter activity"/>
    <property type="evidence" value="ECO:0007669"/>
    <property type="project" value="InterPro"/>
</dbReference>
<keyword evidence="5 6" id="KW-0472">Membrane</keyword>
<name>A0A835FBI0_9POAL</name>
<feature type="domain" description="EamA" evidence="7">
    <location>
        <begin position="42"/>
        <end position="171"/>
    </location>
</feature>
<evidence type="ECO:0000313" key="9">
    <source>
        <dbReference type="Proteomes" id="UP000636709"/>
    </source>
</evidence>
<proteinExistence type="inferred from homology"/>
<evidence type="ECO:0000259" key="7">
    <source>
        <dbReference type="Pfam" id="PF00892"/>
    </source>
</evidence>
<feature type="transmembrane region" description="Helical" evidence="6">
    <location>
        <begin position="107"/>
        <end position="129"/>
    </location>
</feature>
<comment type="similarity">
    <text evidence="2 6">Belongs to the drug/metabolite transporter (DMT) superfamily. Plant drug/metabolite exporter (P-DME) (TC 2.A.7.4) family.</text>
</comment>
<dbReference type="EMBL" id="JACEFO010001528">
    <property type="protein sequence ID" value="KAF8735334.1"/>
    <property type="molecule type" value="Genomic_DNA"/>
</dbReference>
<protein>
    <recommendedName>
        <fullName evidence="6">WAT1-related protein</fullName>
    </recommendedName>
</protein>